<dbReference type="EMBL" id="GEDC01027987">
    <property type="protein sequence ID" value="JAS09311.1"/>
    <property type="molecule type" value="Transcribed_RNA"/>
</dbReference>
<proteinExistence type="predicted"/>
<keyword evidence="1" id="KW-0175">Coiled coil</keyword>
<organism evidence="2">
    <name type="scientific">Clastoptera arizonana</name>
    <name type="common">Arizona spittle bug</name>
    <dbReference type="NCBI Taxonomy" id="38151"/>
    <lineage>
        <taxon>Eukaryota</taxon>
        <taxon>Metazoa</taxon>
        <taxon>Ecdysozoa</taxon>
        <taxon>Arthropoda</taxon>
        <taxon>Hexapoda</taxon>
        <taxon>Insecta</taxon>
        <taxon>Pterygota</taxon>
        <taxon>Neoptera</taxon>
        <taxon>Paraneoptera</taxon>
        <taxon>Hemiptera</taxon>
        <taxon>Auchenorrhyncha</taxon>
        <taxon>Cercopoidea</taxon>
        <taxon>Clastopteridae</taxon>
        <taxon>Clastoptera</taxon>
    </lineage>
</organism>
<sequence>MDNTTLSPDPPELSTCFQILLRELKQFREESKQSSKESNHKFDMFRKEINNKFDMLNNKIEQLNHKYDKRLDNLNSDIKENSTHIKDIQDKIHTLDNSLQET</sequence>
<feature type="coiled-coil region" evidence="1">
    <location>
        <begin position="17"/>
        <end position="91"/>
    </location>
</feature>
<accession>A0A1B6C753</accession>
<reference evidence="2" key="1">
    <citation type="submission" date="2015-12" db="EMBL/GenBank/DDBJ databases">
        <title>De novo transcriptome assembly of four potential Pierce s Disease insect vectors from Arizona vineyards.</title>
        <authorList>
            <person name="Tassone E.E."/>
        </authorList>
    </citation>
    <scope>NUCLEOTIDE SEQUENCE</scope>
</reference>
<evidence type="ECO:0000313" key="2">
    <source>
        <dbReference type="EMBL" id="JAS09311.1"/>
    </source>
</evidence>
<protein>
    <submittedName>
        <fullName evidence="2">Uncharacterized protein</fullName>
    </submittedName>
</protein>
<name>A0A1B6C753_9HEMI</name>
<evidence type="ECO:0000256" key="1">
    <source>
        <dbReference type="SAM" id="Coils"/>
    </source>
</evidence>
<dbReference type="AlphaFoldDB" id="A0A1B6C753"/>
<gene>
    <name evidence="2" type="ORF">g.35010</name>
</gene>